<dbReference type="PANTHER" id="PTHR32308:SF0">
    <property type="entry name" value="HPCH_HPAI ALDOLASE_CITRATE LYASE DOMAIN-CONTAINING PROTEIN"/>
    <property type="match status" value="1"/>
</dbReference>
<comment type="similarity">
    <text evidence="2">Belongs to the HpcH/HpaI aldolase family.</text>
</comment>
<dbReference type="InterPro" id="IPR005000">
    <property type="entry name" value="Aldolase/citrate-lyase_domain"/>
</dbReference>
<dbReference type="PIRSF" id="PIRSF015582">
    <property type="entry name" value="Cit_lyase_B"/>
    <property type="match status" value="1"/>
</dbReference>
<dbReference type="Pfam" id="PF03328">
    <property type="entry name" value="HpcH_HpaI"/>
    <property type="match status" value="1"/>
</dbReference>
<gene>
    <name evidence="8" type="ORF">NYR54_14825</name>
</gene>
<feature type="binding site" evidence="6">
    <location>
        <position position="124"/>
    </location>
    <ligand>
        <name>Mg(2+)</name>
        <dbReference type="ChEBI" id="CHEBI:18420"/>
    </ligand>
</feature>
<sequence>MRLALSGIACLLFVPASRPERFEKACAASPEGIVIDLEDAVPPADKCTAREAVIAFLRQERPGRPVLVRINPLSTRAGLDDLAAIADGALRPAGLFLAKVEAARDIEIVRGHLPAPLPLLAAIETAAGMKAAGEIAAALGPDGALGFGGADFAVDLGAEFTWEALYAGRAAIVQAAAIGRIGCFDVPHLGIGDQESLAAEVARVRAMGFTGKLAIHPSQVETIRDGFRPTAEEIARARRIVDALDTAGGGAVSLDGKMIDPPVAQAARRTLVRAGELATSVKQES</sequence>
<dbReference type="RefSeq" id="WP_261516477.1">
    <property type="nucleotide sequence ID" value="NZ_JAODNV010000016.1"/>
</dbReference>
<dbReference type="EMBL" id="JAODNV010000016">
    <property type="protein sequence ID" value="MCT8991552.1"/>
    <property type="molecule type" value="Genomic_DNA"/>
</dbReference>
<dbReference type="GO" id="GO:0000287">
    <property type="term" value="F:magnesium ion binding"/>
    <property type="evidence" value="ECO:0007669"/>
    <property type="project" value="TreeGrafter"/>
</dbReference>
<evidence type="ECO:0000256" key="3">
    <source>
        <dbReference type="ARBA" id="ARBA00022723"/>
    </source>
</evidence>
<reference evidence="8" key="1">
    <citation type="submission" date="2022-08" db="EMBL/GenBank/DDBJ databases">
        <title>Chelativorans sichuanense sp. nov., a paraffin oil-degrading bacterium isolated from a mixture of oil-based drill cuttings and paddy soil.</title>
        <authorList>
            <person name="Yu J."/>
            <person name="Liu H."/>
            <person name="Chen Q."/>
        </authorList>
    </citation>
    <scope>NUCLEOTIDE SEQUENCE</scope>
    <source>
        <strain evidence="8">SCAU 2101</strain>
    </source>
</reference>
<dbReference type="GO" id="GO:0016829">
    <property type="term" value="F:lyase activity"/>
    <property type="evidence" value="ECO:0007669"/>
    <property type="project" value="UniProtKB-KW"/>
</dbReference>
<comment type="caution">
    <text evidence="8">The sequence shown here is derived from an EMBL/GenBank/DDBJ whole genome shotgun (WGS) entry which is preliminary data.</text>
</comment>
<keyword evidence="4 6" id="KW-0460">Magnesium</keyword>
<comment type="cofactor">
    <cofactor evidence="1">
        <name>Mg(2+)</name>
        <dbReference type="ChEBI" id="CHEBI:18420"/>
    </cofactor>
</comment>
<keyword evidence="9" id="KW-1185">Reference proteome</keyword>
<dbReference type="AlphaFoldDB" id="A0A9X3B7E4"/>
<dbReference type="PANTHER" id="PTHR32308">
    <property type="entry name" value="LYASE BETA SUBUNIT, PUTATIVE (AFU_ORTHOLOGUE AFUA_4G13030)-RELATED"/>
    <property type="match status" value="1"/>
</dbReference>
<evidence type="ECO:0000313" key="8">
    <source>
        <dbReference type="EMBL" id="MCT8991552.1"/>
    </source>
</evidence>
<evidence type="ECO:0000256" key="1">
    <source>
        <dbReference type="ARBA" id="ARBA00001946"/>
    </source>
</evidence>
<accession>A0A9X3B7E4</accession>
<name>A0A9X3B7E4_9HYPH</name>
<keyword evidence="8" id="KW-0456">Lyase</keyword>
<dbReference type="Proteomes" id="UP001149009">
    <property type="component" value="Unassembled WGS sequence"/>
</dbReference>
<evidence type="ECO:0000256" key="2">
    <source>
        <dbReference type="ARBA" id="ARBA00005568"/>
    </source>
</evidence>
<dbReference type="InterPro" id="IPR015813">
    <property type="entry name" value="Pyrv/PenolPyrv_kinase-like_dom"/>
</dbReference>
<evidence type="ECO:0000259" key="7">
    <source>
        <dbReference type="Pfam" id="PF03328"/>
    </source>
</evidence>
<dbReference type="SUPFAM" id="SSF51621">
    <property type="entry name" value="Phosphoenolpyruvate/pyruvate domain"/>
    <property type="match status" value="1"/>
</dbReference>
<dbReference type="InterPro" id="IPR040442">
    <property type="entry name" value="Pyrv_kinase-like_dom_sf"/>
</dbReference>
<keyword evidence="3 6" id="KW-0479">Metal-binding</keyword>
<protein>
    <submittedName>
        <fullName evidence="8">CoA ester lyase</fullName>
    </submittedName>
</protein>
<organism evidence="8 9">
    <name type="scientific">Chelativorans petroleitrophicus</name>
    <dbReference type="NCBI Taxonomy" id="2975484"/>
    <lineage>
        <taxon>Bacteria</taxon>
        <taxon>Pseudomonadati</taxon>
        <taxon>Pseudomonadota</taxon>
        <taxon>Alphaproteobacteria</taxon>
        <taxon>Hyphomicrobiales</taxon>
        <taxon>Phyllobacteriaceae</taxon>
        <taxon>Chelativorans</taxon>
    </lineage>
</organism>
<evidence type="ECO:0000313" key="9">
    <source>
        <dbReference type="Proteomes" id="UP001149009"/>
    </source>
</evidence>
<proteinExistence type="inferred from homology"/>
<dbReference type="Gene3D" id="3.20.20.60">
    <property type="entry name" value="Phosphoenolpyruvate-binding domains"/>
    <property type="match status" value="1"/>
</dbReference>
<dbReference type="InterPro" id="IPR011206">
    <property type="entry name" value="Citrate_lyase_beta/mcl1/mcl2"/>
</dbReference>
<dbReference type="GO" id="GO:0006107">
    <property type="term" value="P:oxaloacetate metabolic process"/>
    <property type="evidence" value="ECO:0007669"/>
    <property type="project" value="TreeGrafter"/>
</dbReference>
<feature type="binding site" evidence="6">
    <location>
        <position position="151"/>
    </location>
    <ligand>
        <name>Mg(2+)</name>
        <dbReference type="ChEBI" id="CHEBI:18420"/>
    </ligand>
</feature>
<feature type="domain" description="HpcH/HpaI aldolase/citrate lyase" evidence="7">
    <location>
        <begin position="11"/>
        <end position="217"/>
    </location>
</feature>
<feature type="binding site" evidence="5">
    <location>
        <position position="124"/>
    </location>
    <ligand>
        <name>substrate</name>
    </ligand>
</feature>
<evidence type="ECO:0000256" key="4">
    <source>
        <dbReference type="ARBA" id="ARBA00022842"/>
    </source>
</evidence>
<feature type="binding site" evidence="5">
    <location>
        <position position="69"/>
    </location>
    <ligand>
        <name>substrate</name>
    </ligand>
</feature>
<evidence type="ECO:0000256" key="6">
    <source>
        <dbReference type="PIRSR" id="PIRSR015582-2"/>
    </source>
</evidence>
<evidence type="ECO:0000256" key="5">
    <source>
        <dbReference type="PIRSR" id="PIRSR015582-1"/>
    </source>
</evidence>